<protein>
    <submittedName>
        <fullName evidence="3">CRTAC1 family protein</fullName>
    </submittedName>
</protein>
<dbReference type="InterPro" id="IPR027039">
    <property type="entry name" value="Crtac1"/>
</dbReference>
<proteinExistence type="predicted"/>
<keyword evidence="1" id="KW-0732">Signal</keyword>
<name>A0A7H9AR64_9FLAO</name>
<dbReference type="InterPro" id="IPR013517">
    <property type="entry name" value="FG-GAP"/>
</dbReference>
<feature type="domain" description="ASPIC/UnbV" evidence="2">
    <location>
        <begin position="521"/>
        <end position="588"/>
    </location>
</feature>
<dbReference type="Pfam" id="PF07593">
    <property type="entry name" value="UnbV_ASPIC"/>
    <property type="match status" value="1"/>
</dbReference>
<keyword evidence="4" id="KW-1185">Reference proteome</keyword>
<dbReference type="Pfam" id="PF13517">
    <property type="entry name" value="FG-GAP_3"/>
    <property type="match status" value="3"/>
</dbReference>
<dbReference type="InterPro" id="IPR011519">
    <property type="entry name" value="UnbV_ASPIC"/>
</dbReference>
<dbReference type="KEGG" id="cagg:HYG79_10370"/>
<reference evidence="3 4" key="1">
    <citation type="journal article" date="2006" name="Int. J. Syst. Evol. Microbiol.">
        <title>Costertonia aggregata gen. nov., sp. nov., a mesophilic marine bacterium of the family Flavobacteriaceae, isolated from a mature biofilm.</title>
        <authorList>
            <person name="Kwon K.K."/>
            <person name="Lee Y.K."/>
            <person name="Lee H.K."/>
        </authorList>
    </citation>
    <scope>NUCLEOTIDE SEQUENCE [LARGE SCALE GENOMIC DNA]</scope>
    <source>
        <strain evidence="3 4">KCCM 42265</strain>
    </source>
</reference>
<dbReference type="Proteomes" id="UP000509302">
    <property type="component" value="Chromosome"/>
</dbReference>
<dbReference type="Gene3D" id="2.130.10.130">
    <property type="entry name" value="Integrin alpha, N-terminal"/>
    <property type="match status" value="5"/>
</dbReference>
<dbReference type="RefSeq" id="WP_179242022.1">
    <property type="nucleotide sequence ID" value="NZ_CP058595.1"/>
</dbReference>
<dbReference type="InterPro" id="IPR028994">
    <property type="entry name" value="Integrin_alpha_N"/>
</dbReference>
<evidence type="ECO:0000259" key="2">
    <source>
        <dbReference type="Pfam" id="PF07593"/>
    </source>
</evidence>
<dbReference type="AlphaFoldDB" id="A0A7H9AR64"/>
<sequence>MNKHIVYMLAVLICFGCNDEGTLFKNPPPDETGITFANNLTETDDLNILDYLYFYNGGGVAIGDINNDNLPDIYFSGNQEKNKLYLNKGNLQFEDITDFAGVSGNSTWNTGTVMGDVNGDGLLDIYVCAVVGINGFNGHNELFINNGLSKSSGQVTFTESAAKYGLDFDSYSSSAAFLDYDKDGDLDIYLLNHAVHTQESYGKADLRLKRNYQTGDKLLRNDNGKFTDVSEMAGIFGGINGYGLGIAVSDFNQDGWPDIYVGNDFHEDDYYYLNNKNGTFTESLKKHFGHTSRFSMGNDVADINQDGLPDLISLDMLPEDEMVLKSSEGDDNIQTQKLRIQNYGYHYQFTRNMLYINQPDGNYMETALLSGIAATDWSWSSLFGDYDQDGLQDLFISNGIPKRPNNLDFINFTSNDQIKNKINNTKLVDQQALDLMPSGRTHNYIFKGANDLKFINKSKDWIVKDTLATGATAWGDLDNDGDLDLVTSNINSPAKIYINKTNEKANYLKLKFEYKKDNILGIGTKVFSYHQGKQQYKELYTVRGFQASSQPILHFGYGKTDVVDSVKVIWPNGTYQMVKNIKANRTLTIKPKNTKVFDYASIRPKTKVIFNKIDTNLGIDFTHTEDNYTDFNRQKLIPYQISDRGPAVAVKDLDNDGKEDIFFGGSKFMPSKVYIQTDSVYIPKLIPQISKDSIKEDVTATIADFNNDGKNDLMIGSGGADFYNKMKPLLNSYYKQKDSLFVDAKLPDYFENTSVVKPYDYDGDGDVDVFVGNQSVSNDFGKIPKSYLLENKNGEFSAIEITESGMVTDAVWDDFDGDGTTDLIIVGEWMQPIFYKNNNGKLTPTPTIDESLAGLWQSILPFDIDGDGDTDYLLGNWGVNNKFSISSDAPVKMYYGDFDKNGQTETITAIRKNGEYYPLEGLDGLSGQMVSLRKKFTSYSSLAGKTVEEIFDKDVLKRAKIFEINELRSGYLKNNDGDFVFIPFQTALQVSPILSFVSFDFDADGEEEVLAAGNYFGVKPYHGRFDSFPGALIKNEKSVILGNRLGLDLTQKSVRHLNIIYLKNQPYLLVTFNNDKAHVYELRQ</sequence>
<dbReference type="PANTHER" id="PTHR16026">
    <property type="entry name" value="CARTILAGE ACIDIC PROTEIN 1"/>
    <property type="match status" value="1"/>
</dbReference>
<dbReference type="PANTHER" id="PTHR16026:SF0">
    <property type="entry name" value="CARTILAGE ACIDIC PROTEIN 1"/>
    <property type="match status" value="1"/>
</dbReference>
<organism evidence="3 4">
    <name type="scientific">Costertonia aggregata</name>
    <dbReference type="NCBI Taxonomy" id="343403"/>
    <lineage>
        <taxon>Bacteria</taxon>
        <taxon>Pseudomonadati</taxon>
        <taxon>Bacteroidota</taxon>
        <taxon>Flavobacteriia</taxon>
        <taxon>Flavobacteriales</taxon>
        <taxon>Flavobacteriaceae</taxon>
        <taxon>Costertonia</taxon>
    </lineage>
</organism>
<evidence type="ECO:0000256" key="1">
    <source>
        <dbReference type="ARBA" id="ARBA00022729"/>
    </source>
</evidence>
<accession>A0A7H9AR64</accession>
<gene>
    <name evidence="3" type="ORF">HYG79_10370</name>
</gene>
<dbReference type="SUPFAM" id="SSF69318">
    <property type="entry name" value="Integrin alpha N-terminal domain"/>
    <property type="match status" value="2"/>
</dbReference>
<evidence type="ECO:0000313" key="3">
    <source>
        <dbReference type="EMBL" id="QLG45735.1"/>
    </source>
</evidence>
<dbReference type="EMBL" id="CP058595">
    <property type="protein sequence ID" value="QLG45735.1"/>
    <property type="molecule type" value="Genomic_DNA"/>
</dbReference>
<evidence type="ECO:0000313" key="4">
    <source>
        <dbReference type="Proteomes" id="UP000509302"/>
    </source>
</evidence>